<dbReference type="Proteomes" id="UP000824782">
    <property type="component" value="Unassembled WGS sequence"/>
</dbReference>
<evidence type="ECO:0000313" key="2">
    <source>
        <dbReference type="EMBL" id="KAG8534546.1"/>
    </source>
</evidence>
<organism evidence="2 3">
    <name type="scientific">Engystomops pustulosus</name>
    <name type="common">Tungara frog</name>
    <name type="synonym">Physalaemus pustulosus</name>
    <dbReference type="NCBI Taxonomy" id="76066"/>
    <lineage>
        <taxon>Eukaryota</taxon>
        <taxon>Metazoa</taxon>
        <taxon>Chordata</taxon>
        <taxon>Craniata</taxon>
        <taxon>Vertebrata</taxon>
        <taxon>Euteleostomi</taxon>
        <taxon>Amphibia</taxon>
        <taxon>Batrachia</taxon>
        <taxon>Anura</taxon>
        <taxon>Neobatrachia</taxon>
        <taxon>Hyloidea</taxon>
        <taxon>Leptodactylidae</taxon>
        <taxon>Leiuperinae</taxon>
        <taxon>Engystomops</taxon>
    </lineage>
</organism>
<feature type="non-terminal residue" evidence="2">
    <location>
        <position position="1"/>
    </location>
</feature>
<evidence type="ECO:0000313" key="3">
    <source>
        <dbReference type="Proteomes" id="UP000824782"/>
    </source>
</evidence>
<reference evidence="2" key="1">
    <citation type="thesis" date="2020" institute="ProQuest LLC" country="789 East Eisenhower Parkway, Ann Arbor, MI, USA">
        <title>Comparative Genomics and Chromosome Evolution.</title>
        <authorList>
            <person name="Mudd A.B."/>
        </authorList>
    </citation>
    <scope>NUCLEOTIDE SEQUENCE</scope>
    <source>
        <strain evidence="2">237g6f4</strain>
        <tissue evidence="2">Blood</tissue>
    </source>
</reference>
<evidence type="ECO:0000256" key="1">
    <source>
        <dbReference type="SAM" id="MobiDB-lite"/>
    </source>
</evidence>
<feature type="region of interest" description="Disordered" evidence="1">
    <location>
        <begin position="43"/>
        <end position="138"/>
    </location>
</feature>
<keyword evidence="3" id="KW-1185">Reference proteome</keyword>
<feature type="region of interest" description="Disordered" evidence="1">
    <location>
        <begin position="1"/>
        <end position="20"/>
    </location>
</feature>
<sequence length="138" mass="15786">GNKTKSVRRRKRESEIGKETKIEREIETETVIETEIAKRTETAGEITVRTEADQGKKVETGIETENVSGNEKGTEKKRKKGTEKKMKKKLMSGENLKENCGKKKLHTKSVLKTGRSEKGKKLENMKRKLSERRKNAEI</sequence>
<feature type="compositionally biased region" description="Basic residues" evidence="1">
    <location>
        <begin position="75"/>
        <end position="90"/>
    </location>
</feature>
<feature type="compositionally biased region" description="Basic and acidic residues" evidence="1">
    <location>
        <begin position="114"/>
        <end position="138"/>
    </location>
</feature>
<feature type="compositionally biased region" description="Basic and acidic residues" evidence="1">
    <location>
        <begin position="43"/>
        <end position="60"/>
    </location>
</feature>
<protein>
    <submittedName>
        <fullName evidence="2">Uncharacterized protein</fullName>
    </submittedName>
</protein>
<feature type="non-terminal residue" evidence="2">
    <location>
        <position position="138"/>
    </location>
</feature>
<dbReference type="EMBL" id="WNYA01100903">
    <property type="protein sequence ID" value="KAG8534546.1"/>
    <property type="molecule type" value="Genomic_DNA"/>
</dbReference>
<feature type="compositionally biased region" description="Basic residues" evidence="1">
    <location>
        <begin position="1"/>
        <end position="11"/>
    </location>
</feature>
<accession>A0AAV6YKM5</accession>
<dbReference type="AlphaFoldDB" id="A0AAV6YKM5"/>
<comment type="caution">
    <text evidence="2">The sequence shown here is derived from an EMBL/GenBank/DDBJ whole genome shotgun (WGS) entry which is preliminary data.</text>
</comment>
<name>A0AAV6YKM5_ENGPU</name>
<proteinExistence type="predicted"/>
<gene>
    <name evidence="2" type="ORF">GDO81_019185</name>
</gene>